<gene>
    <name evidence="1" type="ORF">EYF80_035080</name>
</gene>
<name>A0A4Z2GM91_9TELE</name>
<protein>
    <submittedName>
        <fullName evidence="1">Uncharacterized protein</fullName>
    </submittedName>
</protein>
<organism evidence="1 2">
    <name type="scientific">Liparis tanakae</name>
    <name type="common">Tanaka's snailfish</name>
    <dbReference type="NCBI Taxonomy" id="230148"/>
    <lineage>
        <taxon>Eukaryota</taxon>
        <taxon>Metazoa</taxon>
        <taxon>Chordata</taxon>
        <taxon>Craniata</taxon>
        <taxon>Vertebrata</taxon>
        <taxon>Euteleostomi</taxon>
        <taxon>Actinopterygii</taxon>
        <taxon>Neopterygii</taxon>
        <taxon>Teleostei</taxon>
        <taxon>Neoteleostei</taxon>
        <taxon>Acanthomorphata</taxon>
        <taxon>Eupercaria</taxon>
        <taxon>Perciformes</taxon>
        <taxon>Cottioidei</taxon>
        <taxon>Cottales</taxon>
        <taxon>Liparidae</taxon>
        <taxon>Liparis</taxon>
    </lineage>
</organism>
<comment type="caution">
    <text evidence="1">The sequence shown here is derived from an EMBL/GenBank/DDBJ whole genome shotgun (WGS) entry which is preliminary data.</text>
</comment>
<proteinExistence type="predicted"/>
<dbReference type="EMBL" id="SRLO01000477">
    <property type="protein sequence ID" value="TNN54677.1"/>
    <property type="molecule type" value="Genomic_DNA"/>
</dbReference>
<dbReference type="Proteomes" id="UP000314294">
    <property type="component" value="Unassembled WGS sequence"/>
</dbReference>
<evidence type="ECO:0000313" key="1">
    <source>
        <dbReference type="EMBL" id="TNN54677.1"/>
    </source>
</evidence>
<dbReference type="AlphaFoldDB" id="A0A4Z2GM91"/>
<sequence length="238" mass="25808">MQGFPIGQDQRRHAHTCLHRRLDEKRLSLEGLAAAGLNGPAAPGEAPDAAEHRDGFLDGDRALSRHVNAAAGAAFHRHNKCARKRWSCVFQAIRGHPLTPLDCAVVVHRQVALRTRLNQGGHDCSNLAHLPAVASEPHILLGVREPLKEMLSFFIVDERQVSAALFAPSLSADETVPEIHKLVTGAGEGPLVVRAAGGNLRLDRGARQTDECRQHPQVPLRAVPLLVLMEVRWEGGSG</sequence>
<reference evidence="1 2" key="1">
    <citation type="submission" date="2019-03" db="EMBL/GenBank/DDBJ databases">
        <title>First draft genome of Liparis tanakae, snailfish: a comprehensive survey of snailfish specific genes.</title>
        <authorList>
            <person name="Kim W."/>
            <person name="Song I."/>
            <person name="Jeong J.-H."/>
            <person name="Kim D."/>
            <person name="Kim S."/>
            <person name="Ryu S."/>
            <person name="Song J.Y."/>
            <person name="Lee S.K."/>
        </authorList>
    </citation>
    <scope>NUCLEOTIDE SEQUENCE [LARGE SCALE GENOMIC DNA]</scope>
    <source>
        <tissue evidence="1">Muscle</tissue>
    </source>
</reference>
<accession>A0A4Z2GM91</accession>
<evidence type="ECO:0000313" key="2">
    <source>
        <dbReference type="Proteomes" id="UP000314294"/>
    </source>
</evidence>
<keyword evidence="2" id="KW-1185">Reference proteome</keyword>